<feature type="region of interest" description="Disordered" evidence="1">
    <location>
        <begin position="220"/>
        <end position="256"/>
    </location>
</feature>
<dbReference type="EMBL" id="CP098611">
    <property type="protein sequence ID" value="USR92830.1"/>
    <property type="molecule type" value="Genomic_DNA"/>
</dbReference>
<dbReference type="Gene3D" id="3.90.1570.10">
    <property type="entry name" value="tt1808, chain A"/>
    <property type="match status" value="1"/>
</dbReference>
<dbReference type="InterPro" id="IPR008538">
    <property type="entry name" value="Uma2"/>
</dbReference>
<dbReference type="SUPFAM" id="SSF52980">
    <property type="entry name" value="Restriction endonuclease-like"/>
    <property type="match status" value="1"/>
</dbReference>
<dbReference type="Pfam" id="PF05685">
    <property type="entry name" value="Uma2"/>
    <property type="match status" value="1"/>
</dbReference>
<feature type="domain" description="Putative restriction endonuclease" evidence="2">
    <location>
        <begin position="30"/>
        <end position="178"/>
    </location>
</feature>
<evidence type="ECO:0000313" key="4">
    <source>
        <dbReference type="Proteomes" id="UP001056708"/>
    </source>
</evidence>
<dbReference type="PANTHER" id="PTHR33352">
    <property type="entry name" value="SLR1095 PROTEIN"/>
    <property type="match status" value="1"/>
</dbReference>
<organism evidence="3 4">
    <name type="scientific">Phormidium yuhuli AB48</name>
    <dbReference type="NCBI Taxonomy" id="2940671"/>
    <lineage>
        <taxon>Bacteria</taxon>
        <taxon>Bacillati</taxon>
        <taxon>Cyanobacteriota</taxon>
        <taxon>Cyanophyceae</taxon>
        <taxon>Oscillatoriophycideae</taxon>
        <taxon>Oscillatoriales</taxon>
        <taxon>Oscillatoriaceae</taxon>
        <taxon>Phormidium</taxon>
        <taxon>Phormidium yuhuli</taxon>
    </lineage>
</organism>
<keyword evidence="4" id="KW-1185">Reference proteome</keyword>
<dbReference type="GO" id="GO:0004519">
    <property type="term" value="F:endonuclease activity"/>
    <property type="evidence" value="ECO:0007669"/>
    <property type="project" value="UniProtKB-KW"/>
</dbReference>
<accession>A0ABY5AVF6</accession>
<dbReference type="InterPro" id="IPR011335">
    <property type="entry name" value="Restrct_endonuc-II-like"/>
</dbReference>
<name>A0ABY5AVF6_9CYAN</name>
<feature type="region of interest" description="Disordered" evidence="1">
    <location>
        <begin position="1"/>
        <end position="27"/>
    </location>
</feature>
<keyword evidence="3" id="KW-0378">Hydrolase</keyword>
<keyword evidence="3" id="KW-0255">Endonuclease</keyword>
<protein>
    <submittedName>
        <fullName evidence="3">Uma2 family endonuclease</fullName>
    </submittedName>
</protein>
<evidence type="ECO:0000256" key="1">
    <source>
        <dbReference type="SAM" id="MobiDB-lite"/>
    </source>
</evidence>
<dbReference type="RefSeq" id="WP_252665006.1">
    <property type="nucleotide sequence ID" value="NZ_CP098611.1"/>
</dbReference>
<sequence>MSLDSTSEVLRPEQDCQPWQPPPPPSNLVFDDGEPLESHRHRLAMNLLIDSVEVTLSHREDYFVGGNMFVYYSRDQAMNRDFRGPDCFVVLDVPGDRERQGWVVWEEEGHYPNIIIELMSPGTARVDLTQKRDLYEQIFRTPEYFVYDPFKPESLRGWRLDNGHYQELEPNENGWLWCSQLQHWLGLWSGRIHREWAIWLRFYTPQGELVQLPREVEQQRAEAERQRAEAERQRAETERQRAETEQQRAEAEQQRAERLAAKLRELGVNPDEL</sequence>
<evidence type="ECO:0000313" key="3">
    <source>
        <dbReference type="EMBL" id="USR92830.1"/>
    </source>
</evidence>
<dbReference type="InterPro" id="IPR012296">
    <property type="entry name" value="Nuclease_put_TT1808"/>
</dbReference>
<reference evidence="3" key="1">
    <citation type="submission" date="2022-06" db="EMBL/GenBank/DDBJ databases">
        <title>Genome sequence of Phormidium yuhuli AB48 isolated from an industrial photobioreactor environment.</title>
        <authorList>
            <person name="Qiu Y."/>
            <person name="Noonan A.J.C."/>
            <person name="Dofher K."/>
            <person name="Koch M."/>
            <person name="Kieft B."/>
            <person name="Lin X."/>
            <person name="Ziels R.M."/>
            <person name="Hallam S.J."/>
        </authorList>
    </citation>
    <scope>NUCLEOTIDE SEQUENCE</scope>
    <source>
        <strain evidence="3">AB48</strain>
    </source>
</reference>
<proteinExistence type="predicted"/>
<dbReference type="CDD" id="cd06260">
    <property type="entry name" value="DUF820-like"/>
    <property type="match status" value="1"/>
</dbReference>
<dbReference type="PANTHER" id="PTHR33352:SF3">
    <property type="entry name" value="SLR1612 PROTEIN"/>
    <property type="match status" value="1"/>
</dbReference>
<gene>
    <name evidence="3" type="ORF">NEA10_08990</name>
</gene>
<keyword evidence="3" id="KW-0540">Nuclease</keyword>
<dbReference type="Proteomes" id="UP001056708">
    <property type="component" value="Chromosome"/>
</dbReference>
<evidence type="ECO:0000259" key="2">
    <source>
        <dbReference type="Pfam" id="PF05685"/>
    </source>
</evidence>